<keyword evidence="7 8" id="KW-0503">Monooxygenase</keyword>
<dbReference type="Pfam" id="PF13450">
    <property type="entry name" value="NAD_binding_8"/>
    <property type="match status" value="1"/>
</dbReference>
<comment type="similarity">
    <text evidence="2">Belongs to the FAD-binding monooxygenase family.</text>
</comment>
<evidence type="ECO:0000313" key="8">
    <source>
        <dbReference type="EMBL" id="MFC3172779.1"/>
    </source>
</evidence>
<reference evidence="9" key="1">
    <citation type="journal article" date="2019" name="Int. J. Syst. Evol. Microbiol.">
        <title>The Global Catalogue of Microorganisms (GCM) 10K type strain sequencing project: providing services to taxonomists for standard genome sequencing and annotation.</title>
        <authorList>
            <consortium name="The Broad Institute Genomics Platform"/>
            <consortium name="The Broad Institute Genome Sequencing Center for Infectious Disease"/>
            <person name="Wu L."/>
            <person name="Ma J."/>
        </authorList>
    </citation>
    <scope>NUCLEOTIDE SEQUENCE [LARGE SCALE GENOMIC DNA]</scope>
    <source>
        <strain evidence="9">KCTC 42984</strain>
    </source>
</reference>
<dbReference type="Gene3D" id="3.50.50.60">
    <property type="entry name" value="FAD/NAD(P)-binding domain"/>
    <property type="match status" value="3"/>
</dbReference>
<sequence length="603" mass="66746">MITDGQDGFDPEALRERYRAERDKRLRADGSAQYTWIEGDHAHFTQDPLADPAFHRDPLTDEVEVLIVGGGYSGLLVGARLRQQGIESIRIIDRGGEFGGCWYWNRYPGIACDVEAYTYMPLLEETGFMPSHRYASGAEIREHCRAIARTFDLDRDACFRTSVTGMTWDEAAQRWTVTTDRGDAIRARFVAVANFASLNRPKLPGVPGIADFAGPAFHTSRWDYAVTGGGPEGGLDKLADKVVGVIGTGASAVQVIPHLAAGAKHLHVFQRTPASIDFRDDRPTDPAWAASLTPGWQRRRIENFTVLTSGGYAEEDLVQDSLTRSVATVNATFRRMRLAGEDVGDRKTFRQMADFRKMEAIRARVEAEVANPVWAEQLKPWYDQFCKRPCFHDAYLATFNRPNVSLVDTDGKGVERITATGVIANGREYPLDVLVYASGFEVLGSFQRRIGYPITGRGGAELTAKWTPSAATFHGMFSHGFPNCFIMTLTQSGRTFNNVHLLDEIARHIGHVVGECARRGLATVEATQEAEDAWVAEIDRRAPAQEEFMRECTPSYSNFEGDIAAFNPRNMPYGGGPVAFFDILAEWRAEGTLRGLATTALPG</sequence>
<dbReference type="EMBL" id="JBHRTQ010000001">
    <property type="protein sequence ID" value="MFC3172779.1"/>
    <property type="molecule type" value="Genomic_DNA"/>
</dbReference>
<keyword evidence="5" id="KW-0521">NADP</keyword>
<evidence type="ECO:0000256" key="3">
    <source>
        <dbReference type="ARBA" id="ARBA00022630"/>
    </source>
</evidence>
<dbReference type="InterPro" id="IPR050775">
    <property type="entry name" value="FAD-binding_Monooxygenases"/>
</dbReference>
<evidence type="ECO:0000256" key="1">
    <source>
        <dbReference type="ARBA" id="ARBA00001974"/>
    </source>
</evidence>
<proteinExistence type="inferred from homology"/>
<dbReference type="Proteomes" id="UP001595604">
    <property type="component" value="Unassembled WGS sequence"/>
</dbReference>
<keyword evidence="6 8" id="KW-0560">Oxidoreductase</keyword>
<keyword evidence="3" id="KW-0285">Flavoprotein</keyword>
<evidence type="ECO:0000256" key="6">
    <source>
        <dbReference type="ARBA" id="ARBA00023002"/>
    </source>
</evidence>
<evidence type="ECO:0000256" key="7">
    <source>
        <dbReference type="ARBA" id="ARBA00023033"/>
    </source>
</evidence>
<comment type="caution">
    <text evidence="8">The sequence shown here is derived from an EMBL/GenBank/DDBJ whole genome shotgun (WGS) entry which is preliminary data.</text>
</comment>
<dbReference type="RefSeq" id="WP_379508176.1">
    <property type="nucleotide sequence ID" value="NZ_JBHRTQ010000001.1"/>
</dbReference>
<evidence type="ECO:0000313" key="9">
    <source>
        <dbReference type="Proteomes" id="UP001595604"/>
    </source>
</evidence>
<keyword evidence="9" id="KW-1185">Reference proteome</keyword>
<keyword evidence="4" id="KW-0274">FAD</keyword>
<gene>
    <name evidence="8" type="ORF">ACFOD9_00790</name>
</gene>
<evidence type="ECO:0000256" key="5">
    <source>
        <dbReference type="ARBA" id="ARBA00022857"/>
    </source>
</evidence>
<comment type="cofactor">
    <cofactor evidence="1">
        <name>FAD</name>
        <dbReference type="ChEBI" id="CHEBI:57692"/>
    </cofactor>
</comment>
<evidence type="ECO:0000256" key="4">
    <source>
        <dbReference type="ARBA" id="ARBA00022827"/>
    </source>
</evidence>
<dbReference type="GO" id="GO:0004497">
    <property type="term" value="F:monooxygenase activity"/>
    <property type="evidence" value="ECO:0007669"/>
    <property type="project" value="UniProtKB-KW"/>
</dbReference>
<dbReference type="PANTHER" id="PTHR43098:SF4">
    <property type="entry name" value="BLR3857 PROTEIN"/>
    <property type="match status" value="1"/>
</dbReference>
<organism evidence="8 9">
    <name type="scientific">Novosphingobium bradum</name>
    <dbReference type="NCBI Taxonomy" id="1737444"/>
    <lineage>
        <taxon>Bacteria</taxon>
        <taxon>Pseudomonadati</taxon>
        <taxon>Pseudomonadota</taxon>
        <taxon>Alphaproteobacteria</taxon>
        <taxon>Sphingomonadales</taxon>
        <taxon>Sphingomonadaceae</taxon>
        <taxon>Novosphingobium</taxon>
    </lineage>
</organism>
<dbReference type="InterPro" id="IPR036188">
    <property type="entry name" value="FAD/NAD-bd_sf"/>
</dbReference>
<name>A0ABV7IKN1_9SPHN</name>
<dbReference type="EC" id="1.14.13.-" evidence="8"/>
<dbReference type="PANTHER" id="PTHR43098">
    <property type="entry name" value="L-ORNITHINE N(5)-MONOOXYGENASE-RELATED"/>
    <property type="match status" value="1"/>
</dbReference>
<protein>
    <submittedName>
        <fullName evidence="8">Flavin-containing monooxygenase</fullName>
        <ecNumber evidence="8">1.14.13.-</ecNumber>
    </submittedName>
</protein>
<evidence type="ECO:0000256" key="2">
    <source>
        <dbReference type="ARBA" id="ARBA00010139"/>
    </source>
</evidence>
<dbReference type="SUPFAM" id="SSF51905">
    <property type="entry name" value="FAD/NAD(P)-binding domain"/>
    <property type="match status" value="1"/>
</dbReference>
<accession>A0ABV7IKN1</accession>